<dbReference type="VEuPathDB" id="PiroplasmaDB:TA09550"/>
<dbReference type="EMBL" id="UIVT01000001">
    <property type="protein sequence ID" value="SVP89320.1"/>
    <property type="molecule type" value="Genomic_DNA"/>
</dbReference>
<protein>
    <submittedName>
        <fullName evidence="1">SfiI-subtelomeric related protein family member, putative</fullName>
    </submittedName>
</protein>
<sequence length="217" mass="25426">MSSQANVESNSKIKRTVKKKKEKLRLLEFDIVTSKAKRTGSARSKTNGHIRLSDGNYLCKRNFFFYLIKEGNHVIWKAKNHHEYIKRLFVSCSGKDYIIIQLFNGNFVVFRKLIDEKIWSEITHKLPDLLKLKLLDESGNEVTEQEFSYGLISTDFIITFNFKCSEIKYDTHTVWKLEDSEEFPEALTISLKYQSILLLFKNDKKTEIDILSLVEKT</sequence>
<reference evidence="1" key="1">
    <citation type="submission" date="2018-07" db="EMBL/GenBank/DDBJ databases">
        <authorList>
            <person name="Quirk P.G."/>
            <person name="Krulwich T.A."/>
        </authorList>
    </citation>
    <scope>NUCLEOTIDE SEQUENCE</scope>
    <source>
        <strain evidence="1">Anand</strain>
    </source>
</reference>
<evidence type="ECO:0000313" key="2">
    <source>
        <dbReference type="EMBL" id="SVP90460.1"/>
    </source>
</evidence>
<accession>A0A3B0MPA4</accession>
<dbReference type="InterPro" id="IPR007480">
    <property type="entry name" value="DUF529"/>
</dbReference>
<proteinExistence type="predicted"/>
<dbReference type="AlphaFoldDB" id="A0A3B0MPA4"/>
<evidence type="ECO:0000313" key="1">
    <source>
        <dbReference type="EMBL" id="SVP89320.1"/>
    </source>
</evidence>
<dbReference type="EMBL" id="UIVS01000001">
    <property type="protein sequence ID" value="SVP90460.1"/>
    <property type="molecule type" value="Genomic_DNA"/>
</dbReference>
<gene>
    <name evidence="1" type="ORF">TAT_000117300</name>
    <name evidence="2" type="ORF">TAV_000116600</name>
</gene>
<dbReference type="Pfam" id="PF04385">
    <property type="entry name" value="FAINT"/>
    <property type="match status" value="2"/>
</dbReference>
<organism evidence="1">
    <name type="scientific">Theileria annulata</name>
    <dbReference type="NCBI Taxonomy" id="5874"/>
    <lineage>
        <taxon>Eukaryota</taxon>
        <taxon>Sar</taxon>
        <taxon>Alveolata</taxon>
        <taxon>Apicomplexa</taxon>
        <taxon>Aconoidasida</taxon>
        <taxon>Piroplasmida</taxon>
        <taxon>Theileriidae</taxon>
        <taxon>Theileria</taxon>
    </lineage>
</organism>
<name>A0A3B0MPA4_THEAN</name>